<dbReference type="PANTHER" id="PTHR43022:SF1">
    <property type="entry name" value="PROTEIN SMF"/>
    <property type="match status" value="1"/>
</dbReference>
<reference evidence="4 5" key="1">
    <citation type="submission" date="2014-08" db="EMBL/GenBank/DDBJ databases">
        <title>Complete genome sequence of Corynebacterium frankenforstense ST18(T) (=DSM 45800(T)), isolated from raw cow milk.</title>
        <authorList>
            <person name="Ruckert C."/>
            <person name="Albersmeier A."/>
            <person name="Winkler A."/>
            <person name="Lipski A."/>
            <person name="Kalinowski J."/>
        </authorList>
    </citation>
    <scope>NUCLEOTIDE SEQUENCE [LARGE SCALE GENOMIC DNA]</scope>
    <source>
        <strain evidence="4 5">ST18</strain>
    </source>
</reference>
<dbReference type="GO" id="GO:0006355">
    <property type="term" value="P:regulation of DNA-templated transcription"/>
    <property type="evidence" value="ECO:0007669"/>
    <property type="project" value="InterPro"/>
</dbReference>
<protein>
    <submittedName>
        <fullName evidence="4">DNA-binding protein</fullName>
    </submittedName>
</protein>
<evidence type="ECO:0000259" key="3">
    <source>
        <dbReference type="Pfam" id="PF09339"/>
    </source>
</evidence>
<sequence>MLAWAYLSRVIEGPSRALQSLLDAGWTARDIAAGVRTRDPAVGGLIKETAARHRQCHPEADLEAAAAVGARLIHPGHPDWPAAELDSAFGFAARQAGGRADAVAPHALWVRGGSPAGLCAQAVALVGTRAISRYGAEVTGSLARGMAGHRWTVVSGGALGVDAVAHNAALDAGGSTVVVAACGIDVDYPRRHARLFDRVAENGAVVTEYPPGATPHRHRFLTRNRLVAALSLGTVVTEAAWRSGALNTLSWAEHLGRVCMAVPGPVTTAGSVGCHERIRTRAAELVTSADDVRALVGPAGTPDSAGQYELDFGPDPVQRLDRNQLRVFDALEPGTGRRAGEIAATAGLPLPLTVHLLVDLMRAGLVRLEGELWHRGQLP</sequence>
<name>A0A1L7CTG7_9CORY</name>
<keyword evidence="5" id="KW-1185">Reference proteome</keyword>
<dbReference type="Pfam" id="PF02481">
    <property type="entry name" value="DNA_processg_A"/>
    <property type="match status" value="1"/>
</dbReference>
<feature type="domain" description="Smf/DprA SLOG" evidence="2">
    <location>
        <begin position="103"/>
        <end position="293"/>
    </location>
</feature>
<organism evidence="4 5">
    <name type="scientific">Corynebacterium frankenforstense DSM 45800</name>
    <dbReference type="NCBI Taxonomy" id="1437875"/>
    <lineage>
        <taxon>Bacteria</taxon>
        <taxon>Bacillati</taxon>
        <taxon>Actinomycetota</taxon>
        <taxon>Actinomycetes</taxon>
        <taxon>Mycobacteriales</taxon>
        <taxon>Corynebacteriaceae</taxon>
        <taxon>Corynebacterium</taxon>
    </lineage>
</organism>
<dbReference type="GO" id="GO:0009294">
    <property type="term" value="P:DNA-mediated transformation"/>
    <property type="evidence" value="ECO:0007669"/>
    <property type="project" value="InterPro"/>
</dbReference>
<evidence type="ECO:0000259" key="2">
    <source>
        <dbReference type="Pfam" id="PF02481"/>
    </source>
</evidence>
<dbReference type="EMBL" id="CP009247">
    <property type="protein sequence ID" value="APT89119.1"/>
    <property type="molecule type" value="Genomic_DNA"/>
</dbReference>
<dbReference type="InterPro" id="IPR057666">
    <property type="entry name" value="DrpA_SLOG"/>
</dbReference>
<gene>
    <name evidence="4" type="ORF">CFRA_07445</name>
</gene>
<dbReference type="SUPFAM" id="SSF102405">
    <property type="entry name" value="MCP/YpsA-like"/>
    <property type="match status" value="1"/>
</dbReference>
<dbReference type="InterPro" id="IPR005471">
    <property type="entry name" value="Tscrpt_reg_IclR_N"/>
</dbReference>
<dbReference type="AlphaFoldDB" id="A0A1L7CTG7"/>
<evidence type="ECO:0000256" key="1">
    <source>
        <dbReference type="ARBA" id="ARBA00006525"/>
    </source>
</evidence>
<dbReference type="PANTHER" id="PTHR43022">
    <property type="entry name" value="PROTEIN SMF"/>
    <property type="match status" value="1"/>
</dbReference>
<dbReference type="KEGG" id="cfk:CFRA_07445"/>
<dbReference type="NCBIfam" id="TIGR00732">
    <property type="entry name" value="dprA"/>
    <property type="match status" value="1"/>
</dbReference>
<evidence type="ECO:0000313" key="4">
    <source>
        <dbReference type="EMBL" id="APT89119.1"/>
    </source>
</evidence>
<evidence type="ECO:0000313" key="5">
    <source>
        <dbReference type="Proteomes" id="UP000185434"/>
    </source>
</evidence>
<dbReference type="Proteomes" id="UP000185434">
    <property type="component" value="Chromosome"/>
</dbReference>
<accession>A0A1L7CTG7</accession>
<comment type="similarity">
    <text evidence="1">Belongs to the DprA/Smf family.</text>
</comment>
<dbReference type="Gene3D" id="3.40.50.450">
    <property type="match status" value="1"/>
</dbReference>
<keyword evidence="4" id="KW-0238">DNA-binding</keyword>
<dbReference type="GO" id="GO:0003677">
    <property type="term" value="F:DNA binding"/>
    <property type="evidence" value="ECO:0007669"/>
    <property type="project" value="UniProtKB-KW"/>
</dbReference>
<feature type="domain" description="HTH iclR-type" evidence="3">
    <location>
        <begin position="325"/>
        <end position="367"/>
    </location>
</feature>
<dbReference type="InterPro" id="IPR003488">
    <property type="entry name" value="DprA"/>
</dbReference>
<dbReference type="STRING" id="1437875.CFRA_07445"/>
<proteinExistence type="inferred from homology"/>
<dbReference type="Pfam" id="PF09339">
    <property type="entry name" value="HTH_IclR"/>
    <property type="match status" value="1"/>
</dbReference>